<organism evidence="2 3">
    <name type="scientific">Stachybotrys elegans</name>
    <dbReference type="NCBI Taxonomy" id="80388"/>
    <lineage>
        <taxon>Eukaryota</taxon>
        <taxon>Fungi</taxon>
        <taxon>Dikarya</taxon>
        <taxon>Ascomycota</taxon>
        <taxon>Pezizomycotina</taxon>
        <taxon>Sordariomycetes</taxon>
        <taxon>Hypocreomycetidae</taxon>
        <taxon>Hypocreales</taxon>
        <taxon>Stachybotryaceae</taxon>
        <taxon>Stachybotrys</taxon>
    </lineage>
</organism>
<keyword evidence="3" id="KW-1185">Reference proteome</keyword>
<evidence type="ECO:0000313" key="2">
    <source>
        <dbReference type="EMBL" id="KAH7308675.1"/>
    </source>
</evidence>
<accession>A0A8K0WMG5</accession>
<feature type="compositionally biased region" description="Pro residues" evidence="1">
    <location>
        <begin position="70"/>
        <end position="80"/>
    </location>
</feature>
<name>A0A8K0WMG5_9HYPO</name>
<proteinExistence type="predicted"/>
<comment type="caution">
    <text evidence="2">The sequence shown here is derived from an EMBL/GenBank/DDBJ whole genome shotgun (WGS) entry which is preliminary data.</text>
</comment>
<dbReference type="AlphaFoldDB" id="A0A8K0WMG5"/>
<dbReference type="OrthoDB" id="5154219at2759"/>
<feature type="compositionally biased region" description="Basic and acidic residues" evidence="1">
    <location>
        <begin position="137"/>
        <end position="153"/>
    </location>
</feature>
<evidence type="ECO:0000313" key="3">
    <source>
        <dbReference type="Proteomes" id="UP000813444"/>
    </source>
</evidence>
<feature type="compositionally biased region" description="Basic and acidic residues" evidence="1">
    <location>
        <begin position="89"/>
        <end position="109"/>
    </location>
</feature>
<reference evidence="2" key="1">
    <citation type="journal article" date="2021" name="Nat. Commun.">
        <title>Genetic determinants of endophytism in the Arabidopsis root mycobiome.</title>
        <authorList>
            <person name="Mesny F."/>
            <person name="Miyauchi S."/>
            <person name="Thiergart T."/>
            <person name="Pickel B."/>
            <person name="Atanasova L."/>
            <person name="Karlsson M."/>
            <person name="Huettel B."/>
            <person name="Barry K.W."/>
            <person name="Haridas S."/>
            <person name="Chen C."/>
            <person name="Bauer D."/>
            <person name="Andreopoulos W."/>
            <person name="Pangilinan J."/>
            <person name="LaButti K."/>
            <person name="Riley R."/>
            <person name="Lipzen A."/>
            <person name="Clum A."/>
            <person name="Drula E."/>
            <person name="Henrissat B."/>
            <person name="Kohler A."/>
            <person name="Grigoriev I.V."/>
            <person name="Martin F.M."/>
            <person name="Hacquard S."/>
        </authorList>
    </citation>
    <scope>NUCLEOTIDE SEQUENCE</scope>
    <source>
        <strain evidence="2">MPI-CAGE-CH-0235</strain>
    </source>
</reference>
<protein>
    <submittedName>
        <fullName evidence="2">Uncharacterized protein</fullName>
    </submittedName>
</protein>
<dbReference type="Proteomes" id="UP000813444">
    <property type="component" value="Unassembled WGS sequence"/>
</dbReference>
<feature type="compositionally biased region" description="Basic residues" evidence="1">
    <location>
        <begin position="39"/>
        <end position="48"/>
    </location>
</feature>
<sequence>MSYPSSRHRDYGARPHDDLYASDPFGDPRAYSRAASPPRRQKSHRQRRAPSPEVFQSEPSHRSSRRHHSPPPLAPSPPTFGDPHSSRRGGSDAYREPHDRDRDRRREYYPDYAAAGGRGRRHLDDREPGVRRSQTLPHHDPRPRPRGYDDNRSPPRRRPVSPRGHDRDPSPRRGRPPPTGATRSTKPRRNSMPASTKPRANQPPWWQNPLLQAGARTALAAGAQAAMKNKDDPSPWLGSKGAKVATAAIGAALVDGFIGRKHPGGKRHEFAQQGVALATDKVGQGISQTGFDRRRK</sequence>
<feature type="compositionally biased region" description="Low complexity" evidence="1">
    <location>
        <begin position="28"/>
        <end position="38"/>
    </location>
</feature>
<feature type="region of interest" description="Disordered" evidence="1">
    <location>
        <begin position="1"/>
        <end position="208"/>
    </location>
</feature>
<gene>
    <name evidence="2" type="ORF">B0I35DRAFT_442405</name>
</gene>
<dbReference type="EMBL" id="JAGPNK010000015">
    <property type="protein sequence ID" value="KAH7308675.1"/>
    <property type="molecule type" value="Genomic_DNA"/>
</dbReference>
<feature type="compositionally biased region" description="Basic and acidic residues" evidence="1">
    <location>
        <begin position="7"/>
        <end position="19"/>
    </location>
</feature>
<evidence type="ECO:0000256" key="1">
    <source>
        <dbReference type="SAM" id="MobiDB-lite"/>
    </source>
</evidence>